<dbReference type="AlphaFoldDB" id="A0A656B0E9"/>
<evidence type="ECO:0000313" key="2">
    <source>
        <dbReference type="Proteomes" id="UP000041770"/>
    </source>
</evidence>
<dbReference type="Proteomes" id="UP000041770">
    <property type="component" value="Unassembled WGS sequence"/>
</dbReference>
<reference evidence="1 2" key="1">
    <citation type="submission" date="2015-07" db="EMBL/GenBank/DDBJ databases">
        <authorList>
            <consortium name="Pathogen Informatics"/>
        </authorList>
    </citation>
    <scope>NUCLEOTIDE SEQUENCE [LARGE SCALE GENOMIC DNA]</scope>
    <source>
        <strain evidence="1 2">A316</strain>
    </source>
</reference>
<sequence>MGNATIFTECFDKTDQTVSGFASRRNHHQIITFGITFKNFRDTLITLRVGKATTTKFMQLTGMGHLQISLIRGKSVQKGLVKIGNQIRGIFKTDGKTQQLLGNSRFS</sequence>
<dbReference type="EMBL" id="CWQY01000001">
    <property type="protein sequence ID" value="CSB94072.1"/>
    <property type="molecule type" value="Genomic_DNA"/>
</dbReference>
<proteinExistence type="predicted"/>
<evidence type="ECO:0000313" key="1">
    <source>
        <dbReference type="EMBL" id="CSB94072.1"/>
    </source>
</evidence>
<accession>A0A656B0E9</accession>
<protein>
    <submittedName>
        <fullName evidence="1">Uncharacterized protein</fullName>
    </submittedName>
</protein>
<name>A0A656B0E9_VIBCL</name>
<organism evidence="1 2">
    <name type="scientific">Vibrio cholerae</name>
    <dbReference type="NCBI Taxonomy" id="666"/>
    <lineage>
        <taxon>Bacteria</taxon>
        <taxon>Pseudomonadati</taxon>
        <taxon>Pseudomonadota</taxon>
        <taxon>Gammaproteobacteria</taxon>
        <taxon>Vibrionales</taxon>
        <taxon>Vibrionaceae</taxon>
        <taxon>Vibrio</taxon>
    </lineage>
</organism>
<gene>
    <name evidence="1" type="ORF">ERS013200_00100</name>
</gene>